<dbReference type="RefSeq" id="WP_093751070.1">
    <property type="nucleotide sequence ID" value="NZ_FNNG01000002.1"/>
</dbReference>
<dbReference type="OrthoDB" id="9803995at2"/>
<evidence type="ECO:0000256" key="6">
    <source>
        <dbReference type="PIRSR" id="PIRSR001359-3"/>
    </source>
</evidence>
<dbReference type="InterPro" id="IPR013785">
    <property type="entry name" value="Aldolase_TIM"/>
</dbReference>
<dbReference type="SUPFAM" id="SSF51569">
    <property type="entry name" value="Aldolase"/>
    <property type="match status" value="1"/>
</dbReference>
<evidence type="ECO:0000256" key="2">
    <source>
        <dbReference type="ARBA" id="ARBA00022833"/>
    </source>
</evidence>
<dbReference type="InterPro" id="IPR000771">
    <property type="entry name" value="FBA_II"/>
</dbReference>
<dbReference type="PANTHER" id="PTHR30304:SF0">
    <property type="entry name" value="D-TAGATOSE-1,6-BISPHOSPHATE ALDOLASE SUBUNIT GATY-RELATED"/>
    <property type="match status" value="1"/>
</dbReference>
<feature type="binding site" evidence="5">
    <location>
        <begin position="206"/>
        <end position="208"/>
    </location>
    <ligand>
        <name>dihydroxyacetone phosphate</name>
        <dbReference type="ChEBI" id="CHEBI:57642"/>
    </ligand>
</feature>
<dbReference type="NCBIfam" id="TIGR00167">
    <property type="entry name" value="cbbA"/>
    <property type="match status" value="1"/>
</dbReference>
<dbReference type="GO" id="GO:0030388">
    <property type="term" value="P:fructose 1,6-bisphosphate metabolic process"/>
    <property type="evidence" value="ECO:0007669"/>
    <property type="project" value="InterPro"/>
</dbReference>
<feature type="binding site" evidence="5">
    <location>
        <position position="178"/>
    </location>
    <ligand>
        <name>dihydroxyacetone phosphate</name>
        <dbReference type="ChEBI" id="CHEBI:57642"/>
    </ligand>
</feature>
<keyword evidence="3" id="KW-0456">Lyase</keyword>
<feature type="binding site" evidence="6">
    <location>
        <position position="177"/>
    </location>
    <ligand>
        <name>Zn(2+)</name>
        <dbReference type="ChEBI" id="CHEBI:29105"/>
        <label>1</label>
        <note>catalytic</note>
    </ligand>
</feature>
<feature type="active site" description="Proton donor" evidence="4">
    <location>
        <position position="81"/>
    </location>
</feature>
<feature type="binding site" evidence="5">
    <location>
        <begin position="227"/>
        <end position="230"/>
    </location>
    <ligand>
        <name>dihydroxyacetone phosphate</name>
        <dbReference type="ChEBI" id="CHEBI:57642"/>
    </ligand>
</feature>
<organism evidence="7 8">
    <name type="scientific">Tepidimicrobium xylanilyticum</name>
    <dbReference type="NCBI Taxonomy" id="1123352"/>
    <lineage>
        <taxon>Bacteria</taxon>
        <taxon>Bacillati</taxon>
        <taxon>Bacillota</taxon>
        <taxon>Tissierellia</taxon>
        <taxon>Tissierellales</taxon>
        <taxon>Tepidimicrobiaceae</taxon>
        <taxon>Tepidimicrobium</taxon>
    </lineage>
</organism>
<feature type="binding site" evidence="6">
    <location>
        <position position="82"/>
    </location>
    <ligand>
        <name>Zn(2+)</name>
        <dbReference type="ChEBI" id="CHEBI:29105"/>
        <label>1</label>
        <note>catalytic</note>
    </ligand>
</feature>
<evidence type="ECO:0000313" key="8">
    <source>
        <dbReference type="Proteomes" id="UP000198828"/>
    </source>
</evidence>
<dbReference type="GO" id="GO:0008270">
    <property type="term" value="F:zinc ion binding"/>
    <property type="evidence" value="ECO:0007669"/>
    <property type="project" value="InterPro"/>
</dbReference>
<dbReference type="NCBIfam" id="TIGR01859">
    <property type="entry name" value="fruc_bis_ald"/>
    <property type="match status" value="1"/>
</dbReference>
<protein>
    <submittedName>
        <fullName evidence="7">Fructose-bisphosphate aldolase, class II</fullName>
    </submittedName>
</protein>
<feature type="binding site" evidence="6">
    <location>
        <position position="133"/>
    </location>
    <ligand>
        <name>Zn(2+)</name>
        <dbReference type="ChEBI" id="CHEBI:29105"/>
        <label>2</label>
    </ligand>
</feature>
<dbReference type="GO" id="GO:0004332">
    <property type="term" value="F:fructose-bisphosphate aldolase activity"/>
    <property type="evidence" value="ECO:0007669"/>
    <property type="project" value="InterPro"/>
</dbReference>
<dbReference type="PANTHER" id="PTHR30304">
    <property type="entry name" value="D-TAGATOSE-1,6-BISPHOSPHATE ALDOLASE"/>
    <property type="match status" value="1"/>
</dbReference>
<dbReference type="EMBL" id="FNNG01000002">
    <property type="protein sequence ID" value="SDW46503.1"/>
    <property type="molecule type" value="Genomic_DNA"/>
</dbReference>
<evidence type="ECO:0000256" key="3">
    <source>
        <dbReference type="ARBA" id="ARBA00023239"/>
    </source>
</evidence>
<reference evidence="7 8" key="1">
    <citation type="submission" date="2016-10" db="EMBL/GenBank/DDBJ databases">
        <authorList>
            <person name="de Groot N.N."/>
        </authorList>
    </citation>
    <scope>NUCLEOTIDE SEQUENCE [LARGE SCALE GENOMIC DNA]</scope>
    <source>
        <strain evidence="7 8">DSM 23310</strain>
    </source>
</reference>
<comment type="cofactor">
    <cofactor evidence="6">
        <name>Zn(2+)</name>
        <dbReference type="ChEBI" id="CHEBI:29105"/>
    </cofactor>
    <text evidence="6">Binds 2 Zn(2+) ions per subunit. One is catalytic and the other provides a structural contribution.</text>
</comment>
<gene>
    <name evidence="7" type="ORF">SAMN05660923_00788</name>
</gene>
<keyword evidence="8" id="KW-1185">Reference proteome</keyword>
<dbReference type="Pfam" id="PF01116">
    <property type="entry name" value="F_bP_aldolase"/>
    <property type="match status" value="1"/>
</dbReference>
<feature type="binding site" evidence="6">
    <location>
        <position position="103"/>
    </location>
    <ligand>
        <name>Zn(2+)</name>
        <dbReference type="ChEBI" id="CHEBI:29105"/>
        <label>2</label>
    </ligand>
</feature>
<dbReference type="CDD" id="cd00947">
    <property type="entry name" value="TBP_aldolase_IIB"/>
    <property type="match status" value="1"/>
</dbReference>
<feature type="binding site" evidence="6">
    <location>
        <position position="205"/>
    </location>
    <ligand>
        <name>Zn(2+)</name>
        <dbReference type="ChEBI" id="CHEBI:29105"/>
        <label>1</label>
        <note>catalytic</note>
    </ligand>
</feature>
<evidence type="ECO:0000256" key="1">
    <source>
        <dbReference type="ARBA" id="ARBA00022723"/>
    </source>
</evidence>
<name>A0A1H2TRE1_9FIRM</name>
<proteinExistence type="predicted"/>
<dbReference type="AlphaFoldDB" id="A0A1H2TRE1"/>
<keyword evidence="2 6" id="KW-0862">Zinc</keyword>
<accession>A0A1H2TRE1</accession>
<dbReference type="Gene3D" id="3.20.20.70">
    <property type="entry name" value="Aldolase class I"/>
    <property type="match status" value="1"/>
</dbReference>
<dbReference type="GO" id="GO:0006096">
    <property type="term" value="P:glycolytic process"/>
    <property type="evidence" value="ECO:0007669"/>
    <property type="project" value="InterPro"/>
</dbReference>
<evidence type="ECO:0000256" key="4">
    <source>
        <dbReference type="PIRSR" id="PIRSR001359-1"/>
    </source>
</evidence>
<keyword evidence="1 6" id="KW-0479">Metal-binding</keyword>
<sequence length="281" mass="31254">MLVSGKEILRDALEKKYAVPAFNFTNMENLQAIIDGAEEMNSPVIIQTTQGAIEYAGFEYLADLGKGAAKRAKVPVALHLDHGTDLEYHLKAIRLGWTSLMIDASKCDFETNVNIVRQVVKIAHVLDISVEAELGVIAGKEDDIESDISIYTEVHDAVKFYNETNCDSLAIAVGTAHGIYKGEVKIDFDRIREIKQEINIPLVLHGSSGVPEDMLGKAVESGINKINFDTELKLANLKAMRKFIEENPNIYDIRKVFKPCRIAMKEVVIKKIKACKSYNKA</sequence>
<dbReference type="InterPro" id="IPR011289">
    <property type="entry name" value="Fruc_bis_ald_class-2"/>
</dbReference>
<dbReference type="Proteomes" id="UP000198828">
    <property type="component" value="Unassembled WGS sequence"/>
</dbReference>
<dbReference type="InterPro" id="IPR050246">
    <property type="entry name" value="Class_II_FBP_aldolase"/>
</dbReference>
<evidence type="ECO:0000256" key="5">
    <source>
        <dbReference type="PIRSR" id="PIRSR001359-2"/>
    </source>
</evidence>
<dbReference type="PIRSF" id="PIRSF001359">
    <property type="entry name" value="F_bP_aldolase_II"/>
    <property type="match status" value="1"/>
</dbReference>
<evidence type="ECO:0000313" key="7">
    <source>
        <dbReference type="EMBL" id="SDW46503.1"/>
    </source>
</evidence>